<accession>A0A9W7CXV7</accession>
<sequence>MSDTATLATHKGSPCSGGSSGVGIRPGADSSTPRSNGVEPSGEMSSDLLIGPDGQDSHLRRLSDRCSEGSVGPNTKPAEYSGPAAADTSAAADPPSDTSSAKTPIPAADQADVQAKLGVNALAQARLNVLADLASAAEI</sequence>
<dbReference type="EMBL" id="BSXT01002029">
    <property type="protein sequence ID" value="GMF46754.1"/>
    <property type="molecule type" value="Genomic_DNA"/>
</dbReference>
<comment type="caution">
    <text evidence="2">The sequence shown here is derived from an EMBL/GenBank/DDBJ whole genome shotgun (WGS) entry which is preliminary data.</text>
</comment>
<reference evidence="2" key="1">
    <citation type="submission" date="2023-04" db="EMBL/GenBank/DDBJ databases">
        <title>Phytophthora fragariaefolia NBRC 109709.</title>
        <authorList>
            <person name="Ichikawa N."/>
            <person name="Sato H."/>
            <person name="Tonouchi N."/>
        </authorList>
    </citation>
    <scope>NUCLEOTIDE SEQUENCE</scope>
    <source>
        <strain evidence="2">NBRC 109709</strain>
    </source>
</reference>
<evidence type="ECO:0000256" key="1">
    <source>
        <dbReference type="SAM" id="MobiDB-lite"/>
    </source>
</evidence>
<evidence type="ECO:0000313" key="3">
    <source>
        <dbReference type="Proteomes" id="UP001165121"/>
    </source>
</evidence>
<feature type="compositionally biased region" description="Low complexity" evidence="1">
    <location>
        <begin position="83"/>
        <end position="101"/>
    </location>
</feature>
<dbReference type="AlphaFoldDB" id="A0A9W7CXV7"/>
<keyword evidence="3" id="KW-1185">Reference proteome</keyword>
<gene>
    <name evidence="2" type="ORF">Pfra01_001734300</name>
</gene>
<organism evidence="2 3">
    <name type="scientific">Phytophthora fragariaefolia</name>
    <dbReference type="NCBI Taxonomy" id="1490495"/>
    <lineage>
        <taxon>Eukaryota</taxon>
        <taxon>Sar</taxon>
        <taxon>Stramenopiles</taxon>
        <taxon>Oomycota</taxon>
        <taxon>Peronosporomycetes</taxon>
        <taxon>Peronosporales</taxon>
        <taxon>Peronosporaceae</taxon>
        <taxon>Phytophthora</taxon>
    </lineage>
</organism>
<dbReference type="Proteomes" id="UP001165121">
    <property type="component" value="Unassembled WGS sequence"/>
</dbReference>
<name>A0A9W7CXV7_9STRA</name>
<proteinExistence type="predicted"/>
<feature type="region of interest" description="Disordered" evidence="1">
    <location>
        <begin position="1"/>
        <end position="107"/>
    </location>
</feature>
<evidence type="ECO:0000313" key="2">
    <source>
        <dbReference type="EMBL" id="GMF46754.1"/>
    </source>
</evidence>
<protein>
    <submittedName>
        <fullName evidence="2">Unnamed protein product</fullName>
    </submittedName>
</protein>
<feature type="compositionally biased region" description="Basic and acidic residues" evidence="1">
    <location>
        <begin position="55"/>
        <end position="67"/>
    </location>
</feature>